<protein>
    <submittedName>
        <fullName evidence="7">FAD linked oxidase domain protein</fullName>
    </submittedName>
</protein>
<dbReference type="Gene3D" id="1.10.45.10">
    <property type="entry name" value="Vanillyl-alcohol Oxidase, Chain A, domain 4"/>
    <property type="match status" value="1"/>
</dbReference>
<dbReference type="SUPFAM" id="SSF56176">
    <property type="entry name" value="FAD-binding/transporter-associated domain-like"/>
    <property type="match status" value="1"/>
</dbReference>
<evidence type="ECO:0000259" key="6">
    <source>
        <dbReference type="PROSITE" id="PS51387"/>
    </source>
</evidence>
<name>A1WRD4_VEREI</name>
<dbReference type="PROSITE" id="PS51387">
    <property type="entry name" value="FAD_PCMH"/>
    <property type="match status" value="1"/>
</dbReference>
<dbReference type="Pfam" id="PF01565">
    <property type="entry name" value="FAD_binding_4"/>
    <property type="match status" value="1"/>
</dbReference>
<dbReference type="Gene3D" id="3.30.70.2740">
    <property type="match status" value="1"/>
</dbReference>
<evidence type="ECO:0000256" key="3">
    <source>
        <dbReference type="ARBA" id="ARBA00022630"/>
    </source>
</evidence>
<dbReference type="EMBL" id="CP000542">
    <property type="protein sequence ID" value="ABM60191.1"/>
    <property type="molecule type" value="Genomic_DNA"/>
</dbReference>
<dbReference type="GeneID" id="76462795"/>
<dbReference type="eggNOG" id="COG0277">
    <property type="taxonomic scope" value="Bacteria"/>
</dbReference>
<feature type="domain" description="FAD-binding PCMH-type" evidence="6">
    <location>
        <begin position="37"/>
        <end position="216"/>
    </location>
</feature>
<dbReference type="OrthoDB" id="8522822at2"/>
<dbReference type="InterPro" id="IPR016171">
    <property type="entry name" value="Vanillyl_alc_oxidase_C-sub2"/>
</dbReference>
<dbReference type="Proteomes" id="UP000000374">
    <property type="component" value="Chromosome"/>
</dbReference>
<dbReference type="PANTHER" id="PTHR43716:SF1">
    <property type="entry name" value="D-2-HYDROXYGLUTARATE DEHYDROGENASE, MITOCHONDRIAL"/>
    <property type="match status" value="1"/>
</dbReference>
<dbReference type="HOGENOM" id="CLU_017779_4_1_4"/>
<sequence>MRNEQAIDALIRVLGADLVATGLGIPDRRHGDWSGVPASVPRALLRPYSTGQLARMLHICNEFGQPVVAQGGLTGLAGGACCAPGEVAVSLERMNAVEEVDAISGTLTAQAGCTLEAVQEAAGAAGFLFALDLGARGTCTIGGNLSTNAGGNRVIRYGTMRDQVLGIEAVLADGSVIGGLHKMVKNNTGYDLRHLLAGAEGTLGIVTRVVLKLHPQPRSVSTAWCGLPNYEAVTALLQRAQAELPGGVSAFEVMWPGYLDFMMEKVKGLRAPLPGRHAMNVLMESAGADDVHHPAAFDDFLARMLEEGVIEDAAVARSSTDARSLWAVRDATAQLPVLLPGMAAFDVSFAIADIGRAALECEALLREHWPNGTALVYGHLGDGNLHVIAHADGGRPETRAQIEERVYDLTRRYRGAVSAEHGIGLLKRKVLGHTRSPAELAAMRAVKNALDPKGILNPGKVI</sequence>
<dbReference type="RefSeq" id="WP_011812175.1">
    <property type="nucleotide sequence ID" value="NC_008786.1"/>
</dbReference>
<dbReference type="PANTHER" id="PTHR43716">
    <property type="entry name" value="D-2-HYDROXYGLUTARATE DEHYDROGENASE, MITOCHONDRIAL"/>
    <property type="match status" value="1"/>
</dbReference>
<dbReference type="InterPro" id="IPR004113">
    <property type="entry name" value="FAD-bd_oxidored_4_C"/>
</dbReference>
<dbReference type="Pfam" id="PF02913">
    <property type="entry name" value="FAD-oxidase_C"/>
    <property type="match status" value="1"/>
</dbReference>
<evidence type="ECO:0000256" key="4">
    <source>
        <dbReference type="ARBA" id="ARBA00022827"/>
    </source>
</evidence>
<comment type="similarity">
    <text evidence="2">Belongs to the FAD-binding oxidoreductase/transferase type 4 family.</text>
</comment>
<keyword evidence="3" id="KW-0285">Flavoprotein</keyword>
<dbReference type="InterPro" id="IPR036318">
    <property type="entry name" value="FAD-bd_PCMH-like_sf"/>
</dbReference>
<dbReference type="Gene3D" id="3.30.70.2190">
    <property type="match status" value="1"/>
</dbReference>
<dbReference type="STRING" id="391735.Veis_4490"/>
<evidence type="ECO:0000313" key="8">
    <source>
        <dbReference type="Proteomes" id="UP000000374"/>
    </source>
</evidence>
<keyword evidence="4" id="KW-0274">FAD</keyword>
<comment type="cofactor">
    <cofactor evidence="1">
        <name>FAD</name>
        <dbReference type="ChEBI" id="CHEBI:57692"/>
    </cofactor>
</comment>
<evidence type="ECO:0000256" key="5">
    <source>
        <dbReference type="ARBA" id="ARBA00023002"/>
    </source>
</evidence>
<reference evidence="8" key="1">
    <citation type="submission" date="2006-12" db="EMBL/GenBank/DDBJ databases">
        <title>Complete sequence of chromosome 1 of Verminephrobacter eiseniae EF01-2.</title>
        <authorList>
            <person name="Copeland A."/>
            <person name="Lucas S."/>
            <person name="Lapidus A."/>
            <person name="Barry K."/>
            <person name="Detter J.C."/>
            <person name="Glavina del Rio T."/>
            <person name="Dalin E."/>
            <person name="Tice H."/>
            <person name="Pitluck S."/>
            <person name="Chertkov O."/>
            <person name="Brettin T."/>
            <person name="Bruce D."/>
            <person name="Han C."/>
            <person name="Tapia R."/>
            <person name="Gilna P."/>
            <person name="Schmutz J."/>
            <person name="Larimer F."/>
            <person name="Land M."/>
            <person name="Hauser L."/>
            <person name="Kyrpides N."/>
            <person name="Kim E."/>
            <person name="Stahl D."/>
            <person name="Richardson P."/>
        </authorList>
    </citation>
    <scope>NUCLEOTIDE SEQUENCE [LARGE SCALE GENOMIC DNA]</scope>
    <source>
        <strain evidence="8">EF01-2</strain>
    </source>
</reference>
<dbReference type="Gene3D" id="3.30.465.10">
    <property type="match status" value="1"/>
</dbReference>
<proteinExistence type="inferred from homology"/>
<dbReference type="FunFam" id="1.10.45.10:FF:000001">
    <property type="entry name" value="D-lactate dehydrogenase mitochondrial"/>
    <property type="match status" value="1"/>
</dbReference>
<evidence type="ECO:0000313" key="7">
    <source>
        <dbReference type="EMBL" id="ABM60191.1"/>
    </source>
</evidence>
<dbReference type="InterPro" id="IPR006094">
    <property type="entry name" value="Oxid_FAD_bind_N"/>
</dbReference>
<dbReference type="SUPFAM" id="SSF55103">
    <property type="entry name" value="FAD-linked oxidases, C-terminal domain"/>
    <property type="match status" value="1"/>
</dbReference>
<dbReference type="AlphaFoldDB" id="A1WRD4"/>
<dbReference type="GO" id="GO:0071949">
    <property type="term" value="F:FAD binding"/>
    <property type="evidence" value="ECO:0007669"/>
    <property type="project" value="InterPro"/>
</dbReference>
<dbReference type="InterPro" id="IPR051264">
    <property type="entry name" value="FAD-oxidored/transferase_4"/>
</dbReference>
<dbReference type="GO" id="GO:0016491">
    <property type="term" value="F:oxidoreductase activity"/>
    <property type="evidence" value="ECO:0007669"/>
    <property type="project" value="UniProtKB-KW"/>
</dbReference>
<gene>
    <name evidence="7" type="ordered locus">Veis_4490</name>
</gene>
<dbReference type="InterPro" id="IPR016164">
    <property type="entry name" value="FAD-linked_Oxase-like_C"/>
</dbReference>
<accession>A1WRD4</accession>
<dbReference type="GO" id="GO:0022904">
    <property type="term" value="P:respiratory electron transport chain"/>
    <property type="evidence" value="ECO:0007669"/>
    <property type="project" value="TreeGrafter"/>
</dbReference>
<evidence type="ECO:0000256" key="1">
    <source>
        <dbReference type="ARBA" id="ARBA00001974"/>
    </source>
</evidence>
<dbReference type="KEGG" id="vei:Veis_4490"/>
<organism evidence="7 8">
    <name type="scientific">Verminephrobacter eiseniae (strain EF01-2)</name>
    <dbReference type="NCBI Taxonomy" id="391735"/>
    <lineage>
        <taxon>Bacteria</taxon>
        <taxon>Pseudomonadati</taxon>
        <taxon>Pseudomonadota</taxon>
        <taxon>Betaproteobacteria</taxon>
        <taxon>Burkholderiales</taxon>
        <taxon>Comamonadaceae</taxon>
        <taxon>Verminephrobacter</taxon>
    </lineage>
</organism>
<keyword evidence="5" id="KW-0560">Oxidoreductase</keyword>
<dbReference type="InterPro" id="IPR016166">
    <property type="entry name" value="FAD-bd_PCMH"/>
</dbReference>
<dbReference type="InterPro" id="IPR016169">
    <property type="entry name" value="FAD-bd_PCMH_sub2"/>
</dbReference>
<keyword evidence="8" id="KW-1185">Reference proteome</keyword>
<evidence type="ECO:0000256" key="2">
    <source>
        <dbReference type="ARBA" id="ARBA00008000"/>
    </source>
</evidence>